<protein>
    <submittedName>
        <fullName evidence="5">Methyltransferase domain-containing protein</fullName>
    </submittedName>
</protein>
<dbReference type="GO" id="GO:0032259">
    <property type="term" value="P:methylation"/>
    <property type="evidence" value="ECO:0007669"/>
    <property type="project" value="UniProtKB-KW"/>
</dbReference>
<keyword evidence="3" id="KW-0949">S-adenosyl-L-methionine</keyword>
<feature type="domain" description="Tellurite resistance methyltransferase TehB-like" evidence="4">
    <location>
        <begin position="28"/>
        <end position="158"/>
    </location>
</feature>
<dbReference type="AlphaFoldDB" id="A0A831TZE4"/>
<dbReference type="InterPro" id="IPR015985">
    <property type="entry name" value="TehB-like_dom"/>
</dbReference>
<dbReference type="CDD" id="cd02440">
    <property type="entry name" value="AdoMet_MTases"/>
    <property type="match status" value="1"/>
</dbReference>
<reference evidence="5" key="1">
    <citation type="journal article" date="2020" name="mSystems">
        <title>Genome- and Community-Level Interaction Insights into Carbon Utilization and Element Cycling Functions of Hydrothermarchaeota in Hydrothermal Sediment.</title>
        <authorList>
            <person name="Zhou Z."/>
            <person name="Liu Y."/>
            <person name="Xu W."/>
            <person name="Pan J."/>
            <person name="Luo Z.H."/>
            <person name="Li M."/>
        </authorList>
    </citation>
    <scope>NUCLEOTIDE SEQUENCE [LARGE SCALE GENOMIC DNA]</scope>
    <source>
        <strain evidence="5">SpSt-349</strain>
    </source>
</reference>
<dbReference type="Pfam" id="PF03848">
    <property type="entry name" value="TehB"/>
    <property type="match status" value="1"/>
</dbReference>
<dbReference type="Gene3D" id="3.40.50.150">
    <property type="entry name" value="Vaccinia Virus protein VP39"/>
    <property type="match status" value="1"/>
</dbReference>
<dbReference type="PANTHER" id="PTHR43464">
    <property type="entry name" value="METHYLTRANSFERASE"/>
    <property type="match status" value="1"/>
</dbReference>
<dbReference type="GO" id="GO:0008168">
    <property type="term" value="F:methyltransferase activity"/>
    <property type="evidence" value="ECO:0007669"/>
    <property type="project" value="UniProtKB-KW"/>
</dbReference>
<sequence>MNDDSRRWDERYRGEEFLLGTEPSRFLAERIEEVKRLCPGRKALDIACGEGRNSIFLARQGFSVTGLDISPVGLAKARGWAEREGLHCDFRLVNLETYRIAETYDLIINFNFLLRDLIPQEVAVLTPGGVIIFDTILESPTAPVPHRKDFLLQPGELARLFAPYPGTILFCGEYPDSATPTAKLIYRHSK</sequence>
<organism evidence="5">
    <name type="scientific">Geobacter metallireducens</name>
    <dbReference type="NCBI Taxonomy" id="28232"/>
    <lineage>
        <taxon>Bacteria</taxon>
        <taxon>Pseudomonadati</taxon>
        <taxon>Thermodesulfobacteriota</taxon>
        <taxon>Desulfuromonadia</taxon>
        <taxon>Geobacterales</taxon>
        <taxon>Geobacteraceae</taxon>
        <taxon>Geobacter</taxon>
    </lineage>
</organism>
<evidence type="ECO:0000259" key="4">
    <source>
        <dbReference type="Pfam" id="PF03848"/>
    </source>
</evidence>
<gene>
    <name evidence="5" type="ORF">ENQ87_00880</name>
</gene>
<accession>A0A831TZE4</accession>
<keyword evidence="2 5" id="KW-0808">Transferase</keyword>
<dbReference type="PANTHER" id="PTHR43464:SF19">
    <property type="entry name" value="UBIQUINONE BIOSYNTHESIS O-METHYLTRANSFERASE, MITOCHONDRIAL"/>
    <property type="match status" value="1"/>
</dbReference>
<dbReference type="EMBL" id="DSOV01000004">
    <property type="protein sequence ID" value="HEN40919.1"/>
    <property type="molecule type" value="Genomic_DNA"/>
</dbReference>
<proteinExistence type="predicted"/>
<keyword evidence="1 5" id="KW-0489">Methyltransferase</keyword>
<name>A0A831TZE4_GEOME</name>
<comment type="caution">
    <text evidence="5">The sequence shown here is derived from an EMBL/GenBank/DDBJ whole genome shotgun (WGS) entry which is preliminary data.</text>
</comment>
<evidence type="ECO:0000256" key="1">
    <source>
        <dbReference type="ARBA" id="ARBA00022603"/>
    </source>
</evidence>
<evidence type="ECO:0000256" key="2">
    <source>
        <dbReference type="ARBA" id="ARBA00022679"/>
    </source>
</evidence>
<dbReference type="InterPro" id="IPR029063">
    <property type="entry name" value="SAM-dependent_MTases_sf"/>
</dbReference>
<evidence type="ECO:0000256" key="3">
    <source>
        <dbReference type="ARBA" id="ARBA00022691"/>
    </source>
</evidence>
<dbReference type="SUPFAM" id="SSF53335">
    <property type="entry name" value="S-adenosyl-L-methionine-dependent methyltransferases"/>
    <property type="match status" value="1"/>
</dbReference>
<evidence type="ECO:0000313" key="5">
    <source>
        <dbReference type="EMBL" id="HEN40919.1"/>
    </source>
</evidence>